<evidence type="ECO:0000313" key="2">
    <source>
        <dbReference type="Proteomes" id="UP001162501"/>
    </source>
</evidence>
<accession>A0ACB0EF82</accession>
<organism evidence="1 2">
    <name type="scientific">Rangifer tarandus platyrhynchus</name>
    <name type="common">Svalbard reindeer</name>
    <dbReference type="NCBI Taxonomy" id="3082113"/>
    <lineage>
        <taxon>Eukaryota</taxon>
        <taxon>Metazoa</taxon>
        <taxon>Chordata</taxon>
        <taxon>Craniata</taxon>
        <taxon>Vertebrata</taxon>
        <taxon>Euteleostomi</taxon>
        <taxon>Mammalia</taxon>
        <taxon>Eutheria</taxon>
        <taxon>Laurasiatheria</taxon>
        <taxon>Artiodactyla</taxon>
        <taxon>Ruminantia</taxon>
        <taxon>Pecora</taxon>
        <taxon>Cervidae</taxon>
        <taxon>Odocoileinae</taxon>
        <taxon>Rangifer</taxon>
    </lineage>
</organism>
<sequence>MPEGARAGARSETCMRSAVPHPHPLLRAEVLLLNLVAHLLTLASDLSRFGWSVKGRKKNMGCGDEQGEGGALRAATHSAGSRSLEKARGSVCRADCGAPSGSSRFRSAAVKEPEPLGSAARCRLEGSAGRVRSARSLVPPSRSHPRTSRKRSERTQEIAPGRLSLPPRRGTIPRLGENMDFATRWFYLPLGCMLLIHLTHADFEFQKGVLASNNPGIMEDIDPQCWNMCSLTLIELKELKIEHNVDAFWNFMLFLQKSQWPRHYNVFLSIAQDFWDMYVDCLLSRSHGMGRRQLMSPRYNFL</sequence>
<evidence type="ECO:0000313" key="1">
    <source>
        <dbReference type="EMBL" id="CAI9699163.1"/>
    </source>
</evidence>
<protein>
    <submittedName>
        <fullName evidence="1">Uncharacterized protein</fullName>
    </submittedName>
</protein>
<dbReference type="Proteomes" id="UP001162501">
    <property type="component" value="Chromosome 2"/>
</dbReference>
<name>A0ACB0EF82_RANTA</name>
<dbReference type="EMBL" id="OX596086">
    <property type="protein sequence ID" value="CAI9699163.1"/>
    <property type="molecule type" value="Genomic_DNA"/>
</dbReference>
<proteinExistence type="predicted"/>
<gene>
    <name evidence="1" type="ORF">MRATA1EN3_LOCUS10376</name>
</gene>
<reference evidence="1" key="1">
    <citation type="submission" date="2023-05" db="EMBL/GenBank/DDBJ databases">
        <authorList>
            <consortium name="ELIXIR-Norway"/>
        </authorList>
    </citation>
    <scope>NUCLEOTIDE SEQUENCE</scope>
</reference>